<dbReference type="PROSITE" id="PS51257">
    <property type="entry name" value="PROKAR_LIPOPROTEIN"/>
    <property type="match status" value="1"/>
</dbReference>
<evidence type="ECO:0000313" key="2">
    <source>
        <dbReference type="Proteomes" id="UP000616201"/>
    </source>
</evidence>
<organism evidence="1 2">
    <name type="scientific">Sphingobacterium hungaricum</name>
    <dbReference type="NCBI Taxonomy" id="2082723"/>
    <lineage>
        <taxon>Bacteria</taxon>
        <taxon>Pseudomonadati</taxon>
        <taxon>Bacteroidota</taxon>
        <taxon>Sphingobacteriia</taxon>
        <taxon>Sphingobacteriales</taxon>
        <taxon>Sphingobacteriaceae</taxon>
        <taxon>Sphingobacterium</taxon>
    </lineage>
</organism>
<gene>
    <name evidence="1" type="ORF">C4F49_11200</name>
</gene>
<dbReference type="AlphaFoldDB" id="A0A928V050"/>
<reference evidence="1" key="1">
    <citation type="submission" date="2018-02" db="EMBL/GenBank/DDBJ databases">
        <authorList>
            <person name="Vasarhelyi B.M."/>
            <person name="Deshmukh S."/>
            <person name="Balint B."/>
            <person name="Kukolya J."/>
        </authorList>
    </citation>
    <scope>NUCLEOTIDE SEQUENCE</scope>
    <source>
        <strain evidence="1">KB22</strain>
    </source>
</reference>
<accession>A0A928V050</accession>
<evidence type="ECO:0000313" key="1">
    <source>
        <dbReference type="EMBL" id="MBE8714249.1"/>
    </source>
</evidence>
<protein>
    <recommendedName>
        <fullName evidence="3">Lipoprotein</fullName>
    </recommendedName>
</protein>
<sequence>MKLHSILAPILLVSVLSSCKDDPINLEPCCDVETPIEVVKDSIFTGSKFGVTIGESSEKVYADFQTYANANAHTHLNITKQSYSSLSQIKSAFSDYDALHLGTLDGNAEALQISFKEDKVASIQLSNGQKVNAWPNGFTTTVEVNDPVATVYEKLETISNRVNFAHLFRNISLDAKQLSSSYDEIIANAATWTFRYALQEDEFELVQFRFEDGKLASIYNEIQRY</sequence>
<name>A0A928V050_9SPHI</name>
<dbReference type="EMBL" id="PRDK01000006">
    <property type="protein sequence ID" value="MBE8714249.1"/>
    <property type="molecule type" value="Genomic_DNA"/>
</dbReference>
<dbReference type="Proteomes" id="UP000616201">
    <property type="component" value="Unassembled WGS sequence"/>
</dbReference>
<dbReference type="RefSeq" id="WP_196936500.1">
    <property type="nucleotide sequence ID" value="NZ_MU158698.1"/>
</dbReference>
<evidence type="ECO:0008006" key="3">
    <source>
        <dbReference type="Google" id="ProtNLM"/>
    </source>
</evidence>
<comment type="caution">
    <text evidence="1">The sequence shown here is derived from an EMBL/GenBank/DDBJ whole genome shotgun (WGS) entry which is preliminary data.</text>
</comment>
<proteinExistence type="predicted"/>
<keyword evidence="2" id="KW-1185">Reference proteome</keyword>